<evidence type="ECO:0000256" key="5">
    <source>
        <dbReference type="ARBA" id="ARBA00022989"/>
    </source>
</evidence>
<sequence length="417" mass="44904">MRWATRHYDDILLALWQHLVLVGAAMLMAFAISLFLGITTARRPRLYALVMAVTGMIFSIPGLALFALLIPWLGIGMLPAIVGLTAYALMILTRNIATGFHAIPLDVREAARGMGYGAWRNLARSGTAAGATVHHHRTTHCHHHAYRHRYGRGIYQRRWTWRNYSRRAGSALSRENIYRRRPDVAAGDRRGSVFCPATAARFTGERPMITQAWLWVLDNQPLFWQAVWQHLMMCGLALSIALIIAIPTGVLIANIPRLAFIITSGASTLRTIPSLAILAAVMPFLGIGLLPSVVALVVLAVPPILLNTCTSIQSVNPDTLSAAHGMGLTPWQVTGKIVLPLAAPGILAGCRTAAVQVVGGAALASFIGGGGLGDFVTTGIAIMDMSRLLVGAVPIILLAVAIEALFALLERLFSQPT</sequence>
<name>A0A2X2UZ25_CITKO</name>
<dbReference type="PROSITE" id="PS50928">
    <property type="entry name" value="ABC_TM1"/>
    <property type="match status" value="1"/>
</dbReference>
<accession>A0A2X2UZ25</accession>
<dbReference type="Proteomes" id="UP000251584">
    <property type="component" value="Unassembled WGS sequence"/>
</dbReference>
<feature type="transmembrane region" description="Helical" evidence="7">
    <location>
        <begin position="72"/>
        <end position="92"/>
    </location>
</feature>
<dbReference type="InterPro" id="IPR051204">
    <property type="entry name" value="ABC_transp_perm/SBD"/>
</dbReference>
<dbReference type="PANTHER" id="PTHR30177">
    <property type="entry name" value="GLYCINE BETAINE/L-PROLINE TRANSPORT SYSTEM PERMEASE PROTEIN PROW"/>
    <property type="match status" value="1"/>
</dbReference>
<evidence type="ECO:0000256" key="4">
    <source>
        <dbReference type="ARBA" id="ARBA00022692"/>
    </source>
</evidence>
<gene>
    <name evidence="9" type="primary">proW_1</name>
    <name evidence="9" type="ORF">NCTC10786_01128</name>
</gene>
<evidence type="ECO:0000256" key="2">
    <source>
        <dbReference type="ARBA" id="ARBA00022448"/>
    </source>
</evidence>
<evidence type="ECO:0000259" key="8">
    <source>
        <dbReference type="PROSITE" id="PS50928"/>
    </source>
</evidence>
<evidence type="ECO:0000313" key="9">
    <source>
        <dbReference type="EMBL" id="SQB21906.1"/>
    </source>
</evidence>
<dbReference type="SUPFAM" id="SSF161098">
    <property type="entry name" value="MetI-like"/>
    <property type="match status" value="2"/>
</dbReference>
<dbReference type="InterPro" id="IPR035906">
    <property type="entry name" value="MetI-like_sf"/>
</dbReference>
<keyword evidence="3" id="KW-0997">Cell inner membrane</keyword>
<dbReference type="PRINTS" id="PR00303">
    <property type="entry name" value="SECYTRNLCASE"/>
</dbReference>
<keyword evidence="2 7" id="KW-0813">Transport</keyword>
<feature type="domain" description="ABC transmembrane type-1" evidence="8">
    <location>
        <begin position="227"/>
        <end position="406"/>
    </location>
</feature>
<evidence type="ECO:0000256" key="1">
    <source>
        <dbReference type="ARBA" id="ARBA00004429"/>
    </source>
</evidence>
<dbReference type="AlphaFoldDB" id="A0A2X2UZ25"/>
<dbReference type="GO" id="GO:0055085">
    <property type="term" value="P:transmembrane transport"/>
    <property type="evidence" value="ECO:0007669"/>
    <property type="project" value="InterPro"/>
</dbReference>
<keyword evidence="6 7" id="KW-0472">Membrane</keyword>
<dbReference type="GO" id="GO:0005886">
    <property type="term" value="C:plasma membrane"/>
    <property type="evidence" value="ECO:0007669"/>
    <property type="project" value="UniProtKB-SubCell"/>
</dbReference>
<evidence type="ECO:0000313" key="10">
    <source>
        <dbReference type="Proteomes" id="UP000251584"/>
    </source>
</evidence>
<proteinExistence type="inferred from homology"/>
<feature type="transmembrane region" description="Helical" evidence="7">
    <location>
        <begin position="388"/>
        <end position="409"/>
    </location>
</feature>
<keyword evidence="3" id="KW-1003">Cell membrane</keyword>
<dbReference type="CDD" id="cd06261">
    <property type="entry name" value="TM_PBP2"/>
    <property type="match status" value="2"/>
</dbReference>
<dbReference type="InterPro" id="IPR000515">
    <property type="entry name" value="MetI-like"/>
</dbReference>
<evidence type="ECO:0000256" key="6">
    <source>
        <dbReference type="ARBA" id="ARBA00023136"/>
    </source>
</evidence>
<keyword evidence="4 7" id="KW-0812">Transmembrane</keyword>
<evidence type="ECO:0000256" key="3">
    <source>
        <dbReference type="ARBA" id="ARBA00022519"/>
    </source>
</evidence>
<feature type="transmembrane region" description="Helical" evidence="7">
    <location>
        <begin position="231"/>
        <end position="255"/>
    </location>
</feature>
<dbReference type="EMBL" id="UAVY01000001">
    <property type="protein sequence ID" value="SQB21906.1"/>
    <property type="molecule type" value="Genomic_DNA"/>
</dbReference>
<keyword evidence="5 7" id="KW-1133">Transmembrane helix</keyword>
<comment type="similarity">
    <text evidence="7">Belongs to the binding-protein-dependent transport system permease family.</text>
</comment>
<feature type="transmembrane region" description="Helical" evidence="7">
    <location>
        <begin position="46"/>
        <end position="66"/>
    </location>
</feature>
<feature type="transmembrane region" description="Helical" evidence="7">
    <location>
        <begin position="15"/>
        <end position="39"/>
    </location>
</feature>
<evidence type="ECO:0000256" key="7">
    <source>
        <dbReference type="RuleBase" id="RU363032"/>
    </source>
</evidence>
<reference evidence="9 10" key="1">
    <citation type="submission" date="2018-06" db="EMBL/GenBank/DDBJ databases">
        <authorList>
            <consortium name="Pathogen Informatics"/>
            <person name="Doyle S."/>
        </authorList>
    </citation>
    <scope>NUCLEOTIDE SEQUENCE [LARGE SCALE GENOMIC DNA]</scope>
    <source>
        <strain evidence="9 10">NCTC10786</strain>
    </source>
</reference>
<feature type="transmembrane region" description="Helical" evidence="7">
    <location>
        <begin position="275"/>
        <end position="301"/>
    </location>
</feature>
<dbReference type="Gene3D" id="1.10.3720.10">
    <property type="entry name" value="MetI-like"/>
    <property type="match status" value="2"/>
</dbReference>
<protein>
    <submittedName>
        <fullName evidence="9">ABC transporter</fullName>
    </submittedName>
</protein>
<organism evidence="9 10">
    <name type="scientific">Citrobacter koseri</name>
    <name type="common">Citrobacter diversus</name>
    <dbReference type="NCBI Taxonomy" id="545"/>
    <lineage>
        <taxon>Bacteria</taxon>
        <taxon>Pseudomonadati</taxon>
        <taxon>Pseudomonadota</taxon>
        <taxon>Gammaproteobacteria</taxon>
        <taxon>Enterobacterales</taxon>
        <taxon>Enterobacteriaceae</taxon>
        <taxon>Citrobacter</taxon>
    </lineage>
</organism>
<comment type="subcellular location">
    <subcellularLocation>
        <location evidence="1">Cell inner membrane</location>
        <topology evidence="1">Multi-pass membrane protein</topology>
    </subcellularLocation>
    <subcellularLocation>
        <location evidence="7">Cell membrane</location>
        <topology evidence="7">Multi-pass membrane protein</topology>
    </subcellularLocation>
</comment>
<dbReference type="Pfam" id="PF00528">
    <property type="entry name" value="BPD_transp_1"/>
    <property type="match status" value="2"/>
</dbReference>
<dbReference type="PANTHER" id="PTHR30177:SF4">
    <property type="entry name" value="OSMOPROTECTANT IMPORT PERMEASE PROTEIN OSMW"/>
    <property type="match status" value="1"/>
</dbReference>
<dbReference type="GO" id="GO:0031460">
    <property type="term" value="P:glycine betaine transport"/>
    <property type="evidence" value="ECO:0007669"/>
    <property type="project" value="TreeGrafter"/>
</dbReference>